<protein>
    <recommendedName>
        <fullName evidence="1">DUF7708 domain-containing protein</fullName>
    </recommendedName>
</protein>
<evidence type="ECO:0000313" key="3">
    <source>
        <dbReference type="Proteomes" id="UP000775872"/>
    </source>
</evidence>
<feature type="domain" description="DUF7708" evidence="1">
    <location>
        <begin position="1"/>
        <end position="110"/>
    </location>
</feature>
<dbReference type="Proteomes" id="UP000775872">
    <property type="component" value="Unassembled WGS sequence"/>
</dbReference>
<name>A0A9P0ELD0_9HYPO</name>
<reference evidence="3" key="1">
    <citation type="submission" date="2019-06" db="EMBL/GenBank/DDBJ databases">
        <authorList>
            <person name="Broberg M."/>
        </authorList>
    </citation>
    <scope>NUCLEOTIDE SEQUENCE [LARGE SCALE GENOMIC DNA]</scope>
</reference>
<evidence type="ECO:0000259" key="1">
    <source>
        <dbReference type="Pfam" id="PF24809"/>
    </source>
</evidence>
<sequence>MLFAVVENHAKSLTTLSKALSQVADSLPRVELSTILYPTERMRDAVVNLYVHLINFLIRARAWYEEGTARHIINAFARPVELRYHDLIQEIESCTREIDILSTAGARAEQRDMHLEIQRIGRSQQETDVILAEIRKLCIETQALHSSGYLNTNRQLTDIQLNNIMESLSASQMIEPLKALSRCQHFQMRVKGKPRPGKSTPLTTISGHRKFKAWQSEQVSAVIMVKGDYKNRESIKALATSMITILRQHQLPVIWTLKPPLQTPGERMSNVDVIRDLVRQAIRLNLSLHSERSLSLSCAMFQAAETPAQWFRLLASVIETLPVLYLVINIEAIDVRLVHTDGGFSWLSSFYSLIKALKERQLKTKLKIFLLSHGSASLQERENLARFAGVVLNAPKTF</sequence>
<dbReference type="OrthoDB" id="61900at2759"/>
<dbReference type="AlphaFoldDB" id="A0A9P0ELD0"/>
<gene>
    <name evidence="2" type="ORF">CSOL1703_00014439</name>
</gene>
<reference evidence="2 3" key="2">
    <citation type="submission" date="2021-10" db="EMBL/GenBank/DDBJ databases">
        <authorList>
            <person name="Piombo E."/>
        </authorList>
    </citation>
    <scope>NUCLEOTIDE SEQUENCE [LARGE SCALE GENOMIC DNA]</scope>
</reference>
<dbReference type="InterPro" id="IPR056125">
    <property type="entry name" value="DUF7708"/>
</dbReference>
<accession>A0A9P0ELD0</accession>
<comment type="caution">
    <text evidence="2">The sequence shown here is derived from an EMBL/GenBank/DDBJ whole genome shotgun (WGS) entry which is preliminary data.</text>
</comment>
<dbReference type="EMBL" id="CABFOC020000042">
    <property type="protein sequence ID" value="CAH0051788.1"/>
    <property type="molecule type" value="Genomic_DNA"/>
</dbReference>
<evidence type="ECO:0000313" key="2">
    <source>
        <dbReference type="EMBL" id="CAH0051788.1"/>
    </source>
</evidence>
<keyword evidence="3" id="KW-1185">Reference proteome</keyword>
<dbReference type="Pfam" id="PF24809">
    <property type="entry name" value="DUF7708"/>
    <property type="match status" value="1"/>
</dbReference>
<organism evidence="2 3">
    <name type="scientific">Clonostachys solani</name>
    <dbReference type="NCBI Taxonomy" id="160281"/>
    <lineage>
        <taxon>Eukaryota</taxon>
        <taxon>Fungi</taxon>
        <taxon>Dikarya</taxon>
        <taxon>Ascomycota</taxon>
        <taxon>Pezizomycotina</taxon>
        <taxon>Sordariomycetes</taxon>
        <taxon>Hypocreomycetidae</taxon>
        <taxon>Hypocreales</taxon>
        <taxon>Bionectriaceae</taxon>
        <taxon>Clonostachys</taxon>
    </lineage>
</organism>
<proteinExistence type="predicted"/>